<gene>
    <name evidence="3" type="ORF">SAMN05518846_12354</name>
</gene>
<dbReference type="Proteomes" id="UP000198915">
    <property type="component" value="Unassembled WGS sequence"/>
</dbReference>
<reference evidence="4" key="1">
    <citation type="submission" date="2016-10" db="EMBL/GenBank/DDBJ databases">
        <authorList>
            <person name="Varghese N."/>
            <person name="Submissions S."/>
        </authorList>
    </citation>
    <scope>NUCLEOTIDE SEQUENCE [LARGE SCALE GENOMIC DNA]</scope>
    <source>
        <strain evidence="4">OK042</strain>
    </source>
</reference>
<keyword evidence="4" id="KW-1185">Reference proteome</keyword>
<protein>
    <submittedName>
        <fullName evidence="3">S-layer homology domain-containing protein</fullName>
    </submittedName>
</protein>
<dbReference type="Pfam" id="PF00395">
    <property type="entry name" value="SLH"/>
    <property type="match status" value="1"/>
</dbReference>
<sequence>MKMNRTILALSTFALLSAGFLQHDASAATFFTDQNTTVDKDTMHIMVDQQTQDELAADFFLPEATITTAEGIQLIVNAFDLNLDTIRFVKPPLASDYYKNANNSAWYANALIIAANNGLELPADLEPNKMWTKEEFVFQLMRAMESKNVLPMINVVPAKLADEADLNIAYQGAIQRALALGFTKLDEKGNFNPKGEISRKESAELIQKALEYVKARTLPAQP</sequence>
<feature type="signal peptide" evidence="1">
    <location>
        <begin position="1"/>
        <end position="27"/>
    </location>
</feature>
<organism evidence="3 4">
    <name type="scientific">Brevibacillus centrosporus</name>
    <dbReference type="NCBI Taxonomy" id="54910"/>
    <lineage>
        <taxon>Bacteria</taxon>
        <taxon>Bacillati</taxon>
        <taxon>Bacillota</taxon>
        <taxon>Bacilli</taxon>
        <taxon>Bacillales</taxon>
        <taxon>Paenibacillaceae</taxon>
        <taxon>Brevibacillus</taxon>
    </lineage>
</organism>
<evidence type="ECO:0000313" key="3">
    <source>
        <dbReference type="EMBL" id="SFK90400.1"/>
    </source>
</evidence>
<dbReference type="RefSeq" id="WP_092276401.1">
    <property type="nucleotide sequence ID" value="NZ_FORT01000023.1"/>
</dbReference>
<evidence type="ECO:0000256" key="1">
    <source>
        <dbReference type="SAM" id="SignalP"/>
    </source>
</evidence>
<feature type="chain" id="PRO_5011583989" evidence="1">
    <location>
        <begin position="28"/>
        <end position="222"/>
    </location>
</feature>
<evidence type="ECO:0000259" key="2">
    <source>
        <dbReference type="PROSITE" id="PS51272"/>
    </source>
</evidence>
<dbReference type="EMBL" id="FORT01000023">
    <property type="protein sequence ID" value="SFK90400.1"/>
    <property type="molecule type" value="Genomic_DNA"/>
</dbReference>
<accession>A0A1I4DC95</accession>
<dbReference type="STRING" id="1884381.SAMN05518846_12354"/>
<feature type="domain" description="SLH" evidence="2">
    <location>
        <begin position="157"/>
        <end position="220"/>
    </location>
</feature>
<dbReference type="AlphaFoldDB" id="A0A1I4DC95"/>
<dbReference type="PROSITE" id="PS51272">
    <property type="entry name" value="SLH"/>
    <property type="match status" value="1"/>
</dbReference>
<keyword evidence="1" id="KW-0732">Signal</keyword>
<name>A0A1I4DC95_9BACL</name>
<proteinExistence type="predicted"/>
<dbReference type="InterPro" id="IPR001119">
    <property type="entry name" value="SLH_dom"/>
</dbReference>
<evidence type="ECO:0000313" key="4">
    <source>
        <dbReference type="Proteomes" id="UP000198915"/>
    </source>
</evidence>